<proteinExistence type="inferred from homology"/>
<dbReference type="PANTHER" id="PTHR11923:SF51">
    <property type="entry name" value="LYSOSOME MEMBRANE PROTEIN 2"/>
    <property type="match status" value="1"/>
</dbReference>
<gene>
    <name evidence="8" type="ORF">BYL167_LOCUS69110</name>
    <name evidence="9" type="ORF">GIL414_LOCUS79204</name>
</gene>
<evidence type="ECO:0000256" key="1">
    <source>
        <dbReference type="ARBA" id="ARBA00004370"/>
    </source>
</evidence>
<reference evidence="8" key="1">
    <citation type="submission" date="2021-02" db="EMBL/GenBank/DDBJ databases">
        <authorList>
            <person name="Nowell W R."/>
        </authorList>
    </citation>
    <scope>NUCLEOTIDE SEQUENCE</scope>
</reference>
<comment type="subcellular location">
    <subcellularLocation>
        <location evidence="1">Membrane</location>
    </subcellularLocation>
</comment>
<dbReference type="Proteomes" id="UP000681720">
    <property type="component" value="Unassembled WGS sequence"/>
</dbReference>
<feature type="non-terminal residue" evidence="8">
    <location>
        <position position="166"/>
    </location>
</feature>
<dbReference type="EMBL" id="CAJOBJ010351770">
    <property type="protein sequence ID" value="CAF5209205.1"/>
    <property type="molecule type" value="Genomic_DNA"/>
</dbReference>
<comment type="similarity">
    <text evidence="2">Belongs to the CD36 family.</text>
</comment>
<keyword evidence="3 7" id="KW-0812">Transmembrane</keyword>
<dbReference type="GO" id="GO:0005044">
    <property type="term" value="F:scavenger receptor activity"/>
    <property type="evidence" value="ECO:0007669"/>
    <property type="project" value="TreeGrafter"/>
</dbReference>
<evidence type="ECO:0000313" key="9">
    <source>
        <dbReference type="EMBL" id="CAF5209205.1"/>
    </source>
</evidence>
<dbReference type="Proteomes" id="UP000681967">
    <property type="component" value="Unassembled WGS sequence"/>
</dbReference>
<dbReference type="Pfam" id="PF01130">
    <property type="entry name" value="CD36"/>
    <property type="match status" value="1"/>
</dbReference>
<keyword evidence="5 7" id="KW-0472">Membrane</keyword>
<evidence type="ECO:0000313" key="8">
    <source>
        <dbReference type="EMBL" id="CAF5134685.1"/>
    </source>
</evidence>
<keyword evidence="6" id="KW-0325">Glycoprotein</keyword>
<evidence type="ECO:0000256" key="5">
    <source>
        <dbReference type="ARBA" id="ARBA00023136"/>
    </source>
</evidence>
<evidence type="ECO:0000256" key="3">
    <source>
        <dbReference type="ARBA" id="ARBA00022692"/>
    </source>
</evidence>
<evidence type="ECO:0008006" key="11">
    <source>
        <dbReference type="Google" id="ProtNLM"/>
    </source>
</evidence>
<name>A0A8S3FMR3_9BILA</name>
<evidence type="ECO:0000256" key="7">
    <source>
        <dbReference type="SAM" id="Phobius"/>
    </source>
</evidence>
<evidence type="ECO:0000256" key="4">
    <source>
        <dbReference type="ARBA" id="ARBA00022989"/>
    </source>
</evidence>
<dbReference type="InterPro" id="IPR002159">
    <property type="entry name" value="CD36_fam"/>
</dbReference>
<evidence type="ECO:0000256" key="2">
    <source>
        <dbReference type="ARBA" id="ARBA00010532"/>
    </source>
</evidence>
<dbReference type="GO" id="GO:0005737">
    <property type="term" value="C:cytoplasm"/>
    <property type="evidence" value="ECO:0007669"/>
    <property type="project" value="TreeGrafter"/>
</dbReference>
<dbReference type="PANTHER" id="PTHR11923">
    <property type="entry name" value="SCAVENGER RECEPTOR CLASS B TYPE-1 SR-B1"/>
    <property type="match status" value="1"/>
</dbReference>
<feature type="transmembrane region" description="Helical" evidence="7">
    <location>
        <begin position="7"/>
        <end position="29"/>
    </location>
</feature>
<accession>A0A8S3FMR3</accession>
<evidence type="ECO:0000313" key="10">
    <source>
        <dbReference type="Proteomes" id="UP000681967"/>
    </source>
</evidence>
<organism evidence="8 10">
    <name type="scientific">Rotaria magnacalcarata</name>
    <dbReference type="NCBI Taxonomy" id="392030"/>
    <lineage>
        <taxon>Eukaryota</taxon>
        <taxon>Metazoa</taxon>
        <taxon>Spiralia</taxon>
        <taxon>Gnathifera</taxon>
        <taxon>Rotifera</taxon>
        <taxon>Eurotatoria</taxon>
        <taxon>Bdelloidea</taxon>
        <taxon>Philodinida</taxon>
        <taxon>Philodinidae</taxon>
        <taxon>Rotaria</taxon>
    </lineage>
</organism>
<dbReference type="PRINTS" id="PR01609">
    <property type="entry name" value="CD36FAMILY"/>
</dbReference>
<evidence type="ECO:0000256" key="6">
    <source>
        <dbReference type="ARBA" id="ARBA00023180"/>
    </source>
</evidence>
<dbReference type="EMBL" id="CAJOBH010249512">
    <property type="protein sequence ID" value="CAF5134685.1"/>
    <property type="molecule type" value="Genomic_DNA"/>
</dbReference>
<protein>
    <recommendedName>
        <fullName evidence="11">Scavenger receptor class B member 1</fullName>
    </recommendedName>
</protein>
<dbReference type="GO" id="GO:0016020">
    <property type="term" value="C:membrane"/>
    <property type="evidence" value="ECO:0007669"/>
    <property type="project" value="UniProtKB-SubCell"/>
</dbReference>
<comment type="caution">
    <text evidence="8">The sequence shown here is derived from an EMBL/GenBank/DDBJ whole genome shotgun (WGS) entry which is preliminary data.</text>
</comment>
<sequence>MVEHIRCTAIILSVSSIVFLISGILLISLSDLLVKKTVNRECQLKQGTIIYNIWRNSPVPFYISIYVFDLANKADFLNGAKPNLIQHGPFVYKEQRTKEDVKFYPNGTISYRESRNYTFDRSKSMADETLSITTINIVYMTLINYLDMKNIPDLFRKIIGTVLSLA</sequence>
<dbReference type="AlphaFoldDB" id="A0A8S3FMR3"/>
<keyword evidence="4 7" id="KW-1133">Transmembrane helix</keyword>